<gene>
    <name evidence="8" type="ORF">J2X05_001390</name>
</gene>
<dbReference type="NCBIfam" id="TIGR00518">
    <property type="entry name" value="alaDH"/>
    <property type="match status" value="1"/>
</dbReference>
<evidence type="ECO:0000313" key="9">
    <source>
        <dbReference type="Proteomes" id="UP001253595"/>
    </source>
</evidence>
<evidence type="ECO:0000256" key="4">
    <source>
        <dbReference type="ARBA" id="ARBA00023027"/>
    </source>
</evidence>
<protein>
    <recommendedName>
        <fullName evidence="2 5">Alanine dehydrogenase</fullName>
        <ecNumber evidence="2 5">1.4.1.1</ecNumber>
    </recommendedName>
</protein>
<dbReference type="PROSITE" id="PS00837">
    <property type="entry name" value="ALADH_PNT_2"/>
    <property type="match status" value="1"/>
</dbReference>
<dbReference type="SUPFAM" id="SSF51735">
    <property type="entry name" value="NAD(P)-binding Rossmann-fold domains"/>
    <property type="match status" value="1"/>
</dbReference>
<comment type="similarity">
    <text evidence="1 5">Belongs to the AlaDH/PNT family.</text>
</comment>
<dbReference type="PANTHER" id="PTHR42795:SF1">
    <property type="entry name" value="ALANINE DEHYDROGENASE"/>
    <property type="match status" value="1"/>
</dbReference>
<dbReference type="InterPro" id="IPR008141">
    <property type="entry name" value="Ala_DH"/>
</dbReference>
<comment type="catalytic activity">
    <reaction evidence="5">
        <text>L-alanine + NAD(+) + H2O = pyruvate + NH4(+) + NADH + H(+)</text>
        <dbReference type="Rhea" id="RHEA:18405"/>
        <dbReference type="ChEBI" id="CHEBI:15361"/>
        <dbReference type="ChEBI" id="CHEBI:15377"/>
        <dbReference type="ChEBI" id="CHEBI:15378"/>
        <dbReference type="ChEBI" id="CHEBI:28938"/>
        <dbReference type="ChEBI" id="CHEBI:57540"/>
        <dbReference type="ChEBI" id="CHEBI:57945"/>
        <dbReference type="ChEBI" id="CHEBI:57972"/>
        <dbReference type="EC" id="1.4.1.1"/>
    </reaction>
</comment>
<evidence type="ECO:0000259" key="6">
    <source>
        <dbReference type="SMART" id="SM01002"/>
    </source>
</evidence>
<dbReference type="InterPro" id="IPR007886">
    <property type="entry name" value="AlaDH/PNT_N"/>
</dbReference>
<name>A0ABU1UW11_9GAMM</name>
<dbReference type="InterPro" id="IPR036291">
    <property type="entry name" value="NAD(P)-bd_dom_sf"/>
</dbReference>
<dbReference type="Pfam" id="PF01262">
    <property type="entry name" value="AlaDh_PNT_C"/>
    <property type="match status" value="1"/>
</dbReference>
<dbReference type="Pfam" id="PF05222">
    <property type="entry name" value="AlaDh_PNT_N"/>
    <property type="match status" value="1"/>
</dbReference>
<dbReference type="PANTHER" id="PTHR42795">
    <property type="entry name" value="ALANINE DEHYDROGENASE"/>
    <property type="match status" value="1"/>
</dbReference>
<dbReference type="InterPro" id="IPR007698">
    <property type="entry name" value="AlaDH/PNT_NAD(H)-bd"/>
</dbReference>
<dbReference type="PIRSF" id="PIRSF000183">
    <property type="entry name" value="Alanine_dh"/>
    <property type="match status" value="1"/>
</dbReference>
<dbReference type="EC" id="1.4.1.1" evidence="2 5"/>
<keyword evidence="9" id="KW-1185">Reference proteome</keyword>
<dbReference type="Proteomes" id="UP001253595">
    <property type="component" value="Unassembled WGS sequence"/>
</dbReference>
<reference evidence="8 9" key="1">
    <citation type="submission" date="2023-07" db="EMBL/GenBank/DDBJ databases">
        <title>Sorghum-associated microbial communities from plants grown in Nebraska, USA.</title>
        <authorList>
            <person name="Schachtman D."/>
        </authorList>
    </citation>
    <scope>NUCLEOTIDE SEQUENCE [LARGE SCALE GENOMIC DNA]</scope>
    <source>
        <strain evidence="8 9">BE190</strain>
    </source>
</reference>
<evidence type="ECO:0000259" key="7">
    <source>
        <dbReference type="SMART" id="SM01003"/>
    </source>
</evidence>
<dbReference type="EMBL" id="JAVDVX010000002">
    <property type="protein sequence ID" value="MDR7089384.1"/>
    <property type="molecule type" value="Genomic_DNA"/>
</dbReference>
<keyword evidence="3 5" id="KW-0560">Oxidoreductase</keyword>
<dbReference type="GO" id="GO:0000286">
    <property type="term" value="F:alanine dehydrogenase activity"/>
    <property type="evidence" value="ECO:0007669"/>
    <property type="project" value="UniProtKB-EC"/>
</dbReference>
<dbReference type="RefSeq" id="WP_310070424.1">
    <property type="nucleotide sequence ID" value="NZ_JAVDVX010000002.1"/>
</dbReference>
<dbReference type="SUPFAM" id="SSF52283">
    <property type="entry name" value="Formate/glycerate dehydrogenase catalytic domain-like"/>
    <property type="match status" value="1"/>
</dbReference>
<organism evidence="8 9">
    <name type="scientific">Cellvibrio fibrivorans</name>
    <dbReference type="NCBI Taxonomy" id="126350"/>
    <lineage>
        <taxon>Bacteria</taxon>
        <taxon>Pseudomonadati</taxon>
        <taxon>Pseudomonadota</taxon>
        <taxon>Gammaproteobacteria</taxon>
        <taxon>Cellvibrionales</taxon>
        <taxon>Cellvibrionaceae</taxon>
        <taxon>Cellvibrio</taxon>
    </lineage>
</organism>
<dbReference type="Gene3D" id="3.40.50.720">
    <property type="entry name" value="NAD(P)-binding Rossmann-like Domain"/>
    <property type="match status" value="2"/>
</dbReference>
<proteinExistence type="inferred from homology"/>
<dbReference type="CDD" id="cd05305">
    <property type="entry name" value="L-AlaDH"/>
    <property type="match status" value="1"/>
</dbReference>
<evidence type="ECO:0000256" key="3">
    <source>
        <dbReference type="ARBA" id="ARBA00023002"/>
    </source>
</evidence>
<dbReference type="SMART" id="SM01003">
    <property type="entry name" value="AlaDh_PNT_N"/>
    <property type="match status" value="1"/>
</dbReference>
<feature type="domain" description="Alanine dehydrogenase/pyridine nucleotide transhydrogenase NAD(H)-binding" evidence="6">
    <location>
        <begin position="149"/>
        <end position="297"/>
    </location>
</feature>
<accession>A0ABU1UW11</accession>
<keyword evidence="4 5" id="KW-0520">NAD</keyword>
<evidence type="ECO:0000256" key="1">
    <source>
        <dbReference type="ARBA" id="ARBA00005689"/>
    </source>
</evidence>
<feature type="domain" description="Alanine dehydrogenase/pyridine nucleotide transhydrogenase N-terminal" evidence="7">
    <location>
        <begin position="4"/>
        <end position="137"/>
    </location>
</feature>
<evidence type="ECO:0000313" key="8">
    <source>
        <dbReference type="EMBL" id="MDR7089384.1"/>
    </source>
</evidence>
<evidence type="ECO:0000256" key="5">
    <source>
        <dbReference type="PIRNR" id="PIRNR000183"/>
    </source>
</evidence>
<comment type="caution">
    <text evidence="8">The sequence shown here is derived from an EMBL/GenBank/DDBJ whole genome shotgun (WGS) entry which is preliminary data.</text>
</comment>
<dbReference type="InterPro" id="IPR008143">
    <property type="entry name" value="Ala_DH/PNT_CS2"/>
</dbReference>
<sequence>MRIGIPKEIKPGENRVALTPAGAAELHQRGHSVYVMRGAGQAAGFSDERYQHAGALLLDSLADVYASADLIVKVKEPQPEEYALLSARHLLFTYLHLAANRALTDALLASGASCIAYETLTDAQGRLPLLAPMSEIAGRMAVQAGAHHLEMAQGGKGILLGGIPGVAPANVLILGGGVVGANAAAMAVGMGAQVRILDKSIARLRHLDELWRGRVVCEYAVQERIDTLALQSDLIIGSVLNAGAGAPKLLSRALIAQMEKGSVLVDVAIDQGGCFATSRPTTHQYPAYIEEGVVHYCVANIPSAVGRTATLGLTNATLAYVIRLADAGIGALQTDAGFRGGLNIYRGQLTHAGVAETFGMPFSETASLSLESEFPYRK</sequence>
<dbReference type="SMART" id="SM01002">
    <property type="entry name" value="AlaDh_PNT_C"/>
    <property type="match status" value="1"/>
</dbReference>
<evidence type="ECO:0000256" key="2">
    <source>
        <dbReference type="ARBA" id="ARBA00012897"/>
    </source>
</evidence>